<dbReference type="InterPro" id="IPR013525">
    <property type="entry name" value="ABC2_TM"/>
</dbReference>
<evidence type="ECO:0000313" key="8">
    <source>
        <dbReference type="EMBL" id="TXR51937.1"/>
    </source>
</evidence>
<feature type="transmembrane region" description="Helical" evidence="6">
    <location>
        <begin position="225"/>
        <end position="244"/>
    </location>
</feature>
<name>A0A5C8Z303_9GAMM</name>
<sequence length="379" mass="42731">MNTFLQECAWIYRHKGVLTILMAVPIVYSMFYPLPYEQAVVNEVPTIIWDNENSDTSRDWIFQIDASPKLDVIAVLPGEPNQAEFEQFPDAQFFAHFPANSSVKLAHQQQVDIPFGGKTDNFLVYSTAAGAFASLVQQINTDIRLKTFYQVEGNAISAIMSASPISANISKLYNEEASYYQYLVPAVFVMIVHQILVMAMGMHWGYRFEMNRPVGDPLKVWASHLILYSLQGWALIIFFFRVILPHQGIVFNGDPTALLNVSLPFILGAVGFGMVVTAAFKEQETALIWCIPLSVPLLMISGISWPNLAMQDWISYLSQWLPSTWGVNALIDVAYVDHQPSLLIGWRNAIIWLSLGLLARYWVVERWQQSANTTAVEAN</sequence>
<keyword evidence="3 6" id="KW-0812">Transmembrane</keyword>
<feature type="transmembrane region" description="Helical" evidence="6">
    <location>
        <begin position="344"/>
        <end position="363"/>
    </location>
</feature>
<proteinExistence type="predicted"/>
<evidence type="ECO:0000313" key="9">
    <source>
        <dbReference type="Proteomes" id="UP000321764"/>
    </source>
</evidence>
<dbReference type="PANTHER" id="PTHR30294">
    <property type="entry name" value="MEMBRANE COMPONENT OF ABC TRANSPORTER YHHJ-RELATED"/>
    <property type="match status" value="1"/>
</dbReference>
<accession>A0A5C8Z303</accession>
<reference evidence="8 9" key="1">
    <citation type="submission" date="2019-07" db="EMBL/GenBank/DDBJ databases">
        <title>Reinekea sp. strain SSH23 genome sequencing and assembly.</title>
        <authorList>
            <person name="Kim I."/>
        </authorList>
    </citation>
    <scope>NUCLEOTIDE SEQUENCE [LARGE SCALE GENOMIC DNA]</scope>
    <source>
        <strain evidence="8 9">SSH23</strain>
    </source>
</reference>
<keyword evidence="4 6" id="KW-1133">Transmembrane helix</keyword>
<evidence type="ECO:0000256" key="6">
    <source>
        <dbReference type="SAM" id="Phobius"/>
    </source>
</evidence>
<feature type="transmembrane region" description="Helical" evidence="6">
    <location>
        <begin position="286"/>
        <end position="305"/>
    </location>
</feature>
<feature type="transmembrane region" description="Helical" evidence="6">
    <location>
        <begin position="256"/>
        <end position="279"/>
    </location>
</feature>
<dbReference type="Pfam" id="PF12698">
    <property type="entry name" value="ABC2_membrane_3"/>
    <property type="match status" value="1"/>
</dbReference>
<evidence type="ECO:0000256" key="5">
    <source>
        <dbReference type="ARBA" id="ARBA00023136"/>
    </source>
</evidence>
<dbReference type="GO" id="GO:0005886">
    <property type="term" value="C:plasma membrane"/>
    <property type="evidence" value="ECO:0007669"/>
    <property type="project" value="UniProtKB-SubCell"/>
</dbReference>
<protein>
    <submittedName>
        <fullName evidence="8">ABC transporter permease</fullName>
    </submittedName>
</protein>
<dbReference type="PANTHER" id="PTHR30294:SF46">
    <property type="entry name" value="ABC TRANSPORTER PERMEASE"/>
    <property type="match status" value="1"/>
</dbReference>
<dbReference type="GO" id="GO:0140359">
    <property type="term" value="F:ABC-type transporter activity"/>
    <property type="evidence" value="ECO:0007669"/>
    <property type="project" value="InterPro"/>
</dbReference>
<comment type="subcellular location">
    <subcellularLocation>
        <location evidence="1">Cell membrane</location>
        <topology evidence="1">Multi-pass membrane protein</topology>
    </subcellularLocation>
</comment>
<dbReference type="AlphaFoldDB" id="A0A5C8Z303"/>
<gene>
    <name evidence="8" type="ORF">FME95_10970</name>
</gene>
<dbReference type="RefSeq" id="WP_147714532.1">
    <property type="nucleotide sequence ID" value="NZ_VKAD01000002.1"/>
</dbReference>
<feature type="domain" description="ABC-2 type transporter transmembrane" evidence="7">
    <location>
        <begin position="16"/>
        <end position="359"/>
    </location>
</feature>
<dbReference type="Proteomes" id="UP000321764">
    <property type="component" value="Unassembled WGS sequence"/>
</dbReference>
<dbReference type="OrthoDB" id="9811522at2"/>
<evidence type="ECO:0000256" key="4">
    <source>
        <dbReference type="ARBA" id="ARBA00022989"/>
    </source>
</evidence>
<keyword evidence="9" id="KW-1185">Reference proteome</keyword>
<dbReference type="EMBL" id="VKAD01000002">
    <property type="protein sequence ID" value="TXR51937.1"/>
    <property type="molecule type" value="Genomic_DNA"/>
</dbReference>
<organism evidence="8 9">
    <name type="scientific">Reinekea thalattae</name>
    <dbReference type="NCBI Taxonomy" id="2593301"/>
    <lineage>
        <taxon>Bacteria</taxon>
        <taxon>Pseudomonadati</taxon>
        <taxon>Pseudomonadota</taxon>
        <taxon>Gammaproteobacteria</taxon>
        <taxon>Oceanospirillales</taxon>
        <taxon>Saccharospirillaceae</taxon>
        <taxon>Reinekea</taxon>
    </lineage>
</organism>
<comment type="caution">
    <text evidence="8">The sequence shown here is derived from an EMBL/GenBank/DDBJ whole genome shotgun (WGS) entry which is preliminary data.</text>
</comment>
<evidence type="ECO:0000256" key="3">
    <source>
        <dbReference type="ARBA" id="ARBA00022692"/>
    </source>
</evidence>
<dbReference type="InterPro" id="IPR051449">
    <property type="entry name" value="ABC-2_transporter_component"/>
</dbReference>
<evidence type="ECO:0000256" key="1">
    <source>
        <dbReference type="ARBA" id="ARBA00004651"/>
    </source>
</evidence>
<feature type="transmembrane region" description="Helical" evidence="6">
    <location>
        <begin position="12"/>
        <end position="31"/>
    </location>
</feature>
<keyword evidence="5 6" id="KW-0472">Membrane</keyword>
<keyword evidence="2" id="KW-1003">Cell membrane</keyword>
<evidence type="ECO:0000256" key="2">
    <source>
        <dbReference type="ARBA" id="ARBA00022475"/>
    </source>
</evidence>
<evidence type="ECO:0000259" key="7">
    <source>
        <dbReference type="Pfam" id="PF12698"/>
    </source>
</evidence>
<feature type="transmembrane region" description="Helical" evidence="6">
    <location>
        <begin position="182"/>
        <end position="204"/>
    </location>
</feature>